<dbReference type="Pfam" id="PF00001">
    <property type="entry name" value="7tm_1"/>
    <property type="match status" value="1"/>
</dbReference>
<dbReference type="InterPro" id="IPR000276">
    <property type="entry name" value="GPCR_Rhodpsn"/>
</dbReference>
<feature type="transmembrane region" description="Helical" evidence="10">
    <location>
        <begin position="67"/>
        <end position="92"/>
    </location>
</feature>
<dbReference type="Proteomes" id="UP000694545">
    <property type="component" value="Unplaced"/>
</dbReference>
<comment type="subcellular location">
    <subcellularLocation>
        <location evidence="1">Cell membrane</location>
        <topology evidence="1">Multi-pass membrane protein</topology>
    </subcellularLocation>
</comment>
<evidence type="ECO:0000256" key="5">
    <source>
        <dbReference type="ARBA" id="ARBA00023040"/>
    </source>
</evidence>
<name>A0A8D2LVD4_VARKO</name>
<proteinExistence type="inferred from homology"/>
<feature type="transmembrane region" description="Helical" evidence="10">
    <location>
        <begin position="112"/>
        <end position="133"/>
    </location>
</feature>
<evidence type="ECO:0000256" key="7">
    <source>
        <dbReference type="ARBA" id="ARBA00023170"/>
    </source>
</evidence>
<sequence>MAEAYSLSFHTIGAVKDNEAQLETGHSLQKTIMIICIPICCFGVLGNVIVLYLLWCRIQKTKFTVYFLNMALADLTVLCYYIIVFVLFLKAFPVNLFYLHIMEVVHAFGFNASTYLLTVISAERYLMVFYPAWYQLHRPKYLSEIMCTILWALSCLMSLVLYFACYLQFDASLSERNLSCEPTKLFRVVVNLLVFLPIMVLSTLVLFIRMLRTMQEEPPAKLDITIVATVLLFLFFAASVRIIEVIVRWVPQVHVPVVFLIFHFLDAIDSSGTPFIYFFVGYSKEMDSDNPIKTCVERALLDEGDLIWIPGGLIPVWELLSLSSPYH</sequence>
<evidence type="ECO:0000259" key="11">
    <source>
        <dbReference type="PROSITE" id="PS50262"/>
    </source>
</evidence>
<dbReference type="GO" id="GO:0005886">
    <property type="term" value="C:plasma membrane"/>
    <property type="evidence" value="ECO:0007669"/>
    <property type="project" value="UniProtKB-SubCell"/>
</dbReference>
<dbReference type="InterPro" id="IPR017452">
    <property type="entry name" value="GPCR_Rhodpsn_7TM"/>
</dbReference>
<evidence type="ECO:0000256" key="6">
    <source>
        <dbReference type="ARBA" id="ARBA00023136"/>
    </source>
</evidence>
<dbReference type="PANTHER" id="PTHR11334:SF29">
    <property type="entry name" value="MAS-RELATED G-PROTEIN COUPLED RECEPTOR MEMBER X2"/>
    <property type="match status" value="1"/>
</dbReference>
<dbReference type="SUPFAM" id="SSF81321">
    <property type="entry name" value="Family A G protein-coupled receptor-like"/>
    <property type="match status" value="1"/>
</dbReference>
<feature type="transmembrane region" description="Helical" evidence="10">
    <location>
        <begin position="255"/>
        <end position="280"/>
    </location>
</feature>
<evidence type="ECO:0000256" key="8">
    <source>
        <dbReference type="ARBA" id="ARBA00023224"/>
    </source>
</evidence>
<feature type="transmembrane region" description="Helical" evidence="10">
    <location>
        <begin position="32"/>
        <end position="55"/>
    </location>
</feature>
<dbReference type="PRINTS" id="PR00237">
    <property type="entry name" value="GPCRRHODOPSN"/>
</dbReference>
<keyword evidence="4 10" id="KW-1133">Transmembrane helix</keyword>
<feature type="domain" description="G-protein coupled receptors family 1 profile" evidence="11">
    <location>
        <begin position="46"/>
        <end position="277"/>
    </location>
</feature>
<keyword evidence="13" id="KW-1185">Reference proteome</keyword>
<keyword evidence="6 10" id="KW-0472">Membrane</keyword>
<feature type="transmembrane region" description="Helical" evidence="10">
    <location>
        <begin position="189"/>
        <end position="210"/>
    </location>
</feature>
<dbReference type="PRINTS" id="PR02108">
    <property type="entry name" value="MRGPCRFAMILY"/>
</dbReference>
<accession>A0A8D2LVD4</accession>
<dbReference type="PROSITE" id="PS50262">
    <property type="entry name" value="G_PROTEIN_RECEP_F1_2"/>
    <property type="match status" value="1"/>
</dbReference>
<dbReference type="Gene3D" id="1.20.1070.10">
    <property type="entry name" value="Rhodopsin 7-helix transmembrane proteins"/>
    <property type="match status" value="1"/>
</dbReference>
<evidence type="ECO:0000313" key="12">
    <source>
        <dbReference type="Ensembl" id="ENSVKKP00000026899.1"/>
    </source>
</evidence>
<evidence type="ECO:0000256" key="10">
    <source>
        <dbReference type="SAM" id="Phobius"/>
    </source>
</evidence>
<feature type="transmembrane region" description="Helical" evidence="10">
    <location>
        <begin position="145"/>
        <end position="169"/>
    </location>
</feature>
<evidence type="ECO:0000256" key="1">
    <source>
        <dbReference type="ARBA" id="ARBA00004651"/>
    </source>
</evidence>
<keyword evidence="5 9" id="KW-0297">G-protein coupled receptor</keyword>
<evidence type="ECO:0000256" key="9">
    <source>
        <dbReference type="RuleBase" id="RU000688"/>
    </source>
</evidence>
<feature type="transmembrane region" description="Helical" evidence="10">
    <location>
        <begin position="222"/>
        <end position="243"/>
    </location>
</feature>
<reference evidence="12" key="1">
    <citation type="submission" date="2025-08" db="UniProtKB">
        <authorList>
            <consortium name="Ensembl"/>
        </authorList>
    </citation>
    <scope>IDENTIFICATION</scope>
</reference>
<dbReference type="InterPro" id="IPR026234">
    <property type="entry name" value="MRGPCRFAMILY"/>
</dbReference>
<organism evidence="12 13">
    <name type="scientific">Varanus komodoensis</name>
    <name type="common">Komodo dragon</name>
    <dbReference type="NCBI Taxonomy" id="61221"/>
    <lineage>
        <taxon>Eukaryota</taxon>
        <taxon>Metazoa</taxon>
        <taxon>Chordata</taxon>
        <taxon>Craniata</taxon>
        <taxon>Vertebrata</taxon>
        <taxon>Euteleostomi</taxon>
        <taxon>Lepidosauria</taxon>
        <taxon>Squamata</taxon>
        <taxon>Bifurcata</taxon>
        <taxon>Unidentata</taxon>
        <taxon>Episquamata</taxon>
        <taxon>Toxicofera</taxon>
        <taxon>Anguimorpha</taxon>
        <taxon>Paleoanguimorpha</taxon>
        <taxon>Varanoidea</taxon>
        <taxon>Varanidae</taxon>
        <taxon>Varanus</taxon>
    </lineage>
</organism>
<evidence type="ECO:0000256" key="3">
    <source>
        <dbReference type="ARBA" id="ARBA00022692"/>
    </source>
</evidence>
<keyword evidence="2" id="KW-1003">Cell membrane</keyword>
<dbReference type="FunFam" id="1.20.1070.10:FF:000432">
    <property type="entry name" value="Mas-related G protein-coupled receptor D"/>
    <property type="match status" value="1"/>
</dbReference>
<keyword evidence="8 9" id="KW-0807">Transducer</keyword>
<dbReference type="PROSITE" id="PS00237">
    <property type="entry name" value="G_PROTEIN_RECEP_F1_1"/>
    <property type="match status" value="1"/>
</dbReference>
<evidence type="ECO:0000256" key="2">
    <source>
        <dbReference type="ARBA" id="ARBA00022475"/>
    </source>
</evidence>
<dbReference type="Ensembl" id="ENSVKKT00000027558.1">
    <property type="protein sequence ID" value="ENSVKKP00000026899.1"/>
    <property type="gene ID" value="ENSVKKG00000017541.1"/>
</dbReference>
<evidence type="ECO:0000313" key="13">
    <source>
        <dbReference type="Proteomes" id="UP000694545"/>
    </source>
</evidence>
<dbReference type="PANTHER" id="PTHR11334">
    <property type="entry name" value="MAS-RELATED G-PROTEIN COUPLED RECEPTOR"/>
    <property type="match status" value="1"/>
</dbReference>
<protein>
    <recommendedName>
        <fullName evidence="11">G-protein coupled receptors family 1 profile domain-containing protein</fullName>
    </recommendedName>
</protein>
<dbReference type="AlphaFoldDB" id="A0A8D2LVD4"/>
<evidence type="ECO:0000256" key="4">
    <source>
        <dbReference type="ARBA" id="ARBA00022989"/>
    </source>
</evidence>
<reference evidence="12" key="2">
    <citation type="submission" date="2025-09" db="UniProtKB">
        <authorList>
            <consortium name="Ensembl"/>
        </authorList>
    </citation>
    <scope>IDENTIFICATION</scope>
</reference>
<comment type="similarity">
    <text evidence="9">Belongs to the G-protein coupled receptor 1 family.</text>
</comment>
<keyword evidence="7 9" id="KW-0675">Receptor</keyword>
<dbReference type="GO" id="GO:0004930">
    <property type="term" value="F:G protein-coupled receptor activity"/>
    <property type="evidence" value="ECO:0007669"/>
    <property type="project" value="UniProtKB-KW"/>
</dbReference>
<keyword evidence="3 9" id="KW-0812">Transmembrane</keyword>
<dbReference type="OMA" id="SEIMCTI"/>